<evidence type="ECO:0000313" key="8">
    <source>
        <dbReference type="EMBL" id="EOY03685.1"/>
    </source>
</evidence>
<dbReference type="EMBL" id="CM001882">
    <property type="protein sequence ID" value="EOY03685.1"/>
    <property type="molecule type" value="Genomic_DNA"/>
</dbReference>
<keyword evidence="9" id="KW-1185">Reference proteome</keyword>
<sequence>MAKAVEIGKKETQQNISMQLANLPRDLLQRFMSSSNRFSHKSHVEEENGEEEEEIELSLGLSLNGRFGVDPSAKKLTRSSSIPDFINNSTRKDTNESSSSMFPMACGSLARTCSLPTETQEEWRKRKELQSLRRMEAKRKRSEKQKNLKAARDRNRGGFGEENCAEDKREEAGNGASWVNGGRGPCEGVAASQGSIGSQGSGSSGISELDSQSAQGTNKCAEARSPASEQSAVETEQKPMIIPGRILSEKSEKLAGVATENKPSQPAVAEKRFKEVVRNILEDMPCVSTTGDGPNGKRIEGFLYRYRKGEEVRIVCVCHGSFLSPAEFVKHAGGGDVAQPLKHIVVNPSFLF</sequence>
<dbReference type="Proteomes" id="UP000026915">
    <property type="component" value="Chromosome 4"/>
</dbReference>
<evidence type="ECO:0000256" key="3">
    <source>
        <dbReference type="ARBA" id="ARBA00023242"/>
    </source>
</evidence>
<dbReference type="InterPro" id="IPR032310">
    <property type="entry name" value="NLS_NINJA_AFP-like"/>
</dbReference>
<dbReference type="GO" id="GO:0009737">
    <property type="term" value="P:response to abscisic acid"/>
    <property type="evidence" value="ECO:0000318"/>
    <property type="project" value="GO_Central"/>
</dbReference>
<comment type="subcellular location">
    <subcellularLocation>
        <location evidence="1 4">Nucleus</location>
    </subcellularLocation>
</comment>
<evidence type="ECO:0000259" key="6">
    <source>
        <dbReference type="Pfam" id="PF07897"/>
    </source>
</evidence>
<dbReference type="InterPro" id="IPR012463">
    <property type="entry name" value="Ninja_motif"/>
</dbReference>
<feature type="compositionally biased region" description="Polar residues" evidence="5">
    <location>
        <begin position="209"/>
        <end position="218"/>
    </location>
</feature>
<dbReference type="GO" id="GO:0007165">
    <property type="term" value="P:signal transduction"/>
    <property type="evidence" value="ECO:0007669"/>
    <property type="project" value="InterPro"/>
</dbReference>
<evidence type="ECO:0000256" key="4">
    <source>
        <dbReference type="RuleBase" id="RU369029"/>
    </source>
</evidence>
<dbReference type="Pfam" id="PF16135">
    <property type="entry name" value="TDBD"/>
    <property type="match status" value="1"/>
</dbReference>
<dbReference type="OMA" id="DKKEEGW"/>
<dbReference type="InterPro" id="IPR031307">
    <property type="entry name" value="Ninja_fam"/>
</dbReference>
<reference evidence="8 9" key="1">
    <citation type="journal article" date="2013" name="Genome Biol.">
        <title>The genome sequence of the most widely cultivated cacao type and its use to identify candidate genes regulating pod color.</title>
        <authorList>
            <person name="Motamayor J.C."/>
            <person name="Mockaitis K."/>
            <person name="Schmutz J."/>
            <person name="Haiminen N."/>
            <person name="Iii D.L."/>
            <person name="Cornejo O."/>
            <person name="Findley S.D."/>
            <person name="Zheng P."/>
            <person name="Utro F."/>
            <person name="Royaert S."/>
            <person name="Saski C."/>
            <person name="Jenkins J."/>
            <person name="Podicheti R."/>
            <person name="Zhao M."/>
            <person name="Scheffler B.E."/>
            <person name="Stack J.C."/>
            <person name="Feltus F.A."/>
            <person name="Mustiga G.M."/>
            <person name="Amores F."/>
            <person name="Phillips W."/>
            <person name="Marelli J.P."/>
            <person name="May G.D."/>
            <person name="Shapiro H."/>
            <person name="Ma J."/>
            <person name="Bustamante C.D."/>
            <person name="Schnell R.J."/>
            <person name="Main D."/>
            <person name="Gilbert D."/>
            <person name="Parida L."/>
            <person name="Kuhn D.N."/>
        </authorList>
    </citation>
    <scope>NUCLEOTIDE SEQUENCE [LARGE SCALE GENOMIC DNA]</scope>
    <source>
        <strain evidence="9">cv. Matina 1-6</strain>
    </source>
</reference>
<organism evidence="8 9">
    <name type="scientific">Theobroma cacao</name>
    <name type="common">Cacao</name>
    <name type="synonym">Cocoa</name>
    <dbReference type="NCBI Taxonomy" id="3641"/>
    <lineage>
        <taxon>Eukaryota</taxon>
        <taxon>Viridiplantae</taxon>
        <taxon>Streptophyta</taxon>
        <taxon>Embryophyta</taxon>
        <taxon>Tracheophyta</taxon>
        <taxon>Spermatophyta</taxon>
        <taxon>Magnoliopsida</taxon>
        <taxon>eudicotyledons</taxon>
        <taxon>Gunneridae</taxon>
        <taxon>Pentapetalae</taxon>
        <taxon>rosids</taxon>
        <taxon>malvids</taxon>
        <taxon>Malvales</taxon>
        <taxon>Malvaceae</taxon>
        <taxon>Byttnerioideae</taxon>
        <taxon>Theobroma</taxon>
    </lineage>
</organism>
<evidence type="ECO:0000259" key="7">
    <source>
        <dbReference type="Pfam" id="PF16135"/>
    </source>
</evidence>
<dbReference type="STRING" id="3641.A0A061EFE1"/>
<comment type="function">
    <text evidence="4">Acts as a negative regulator of abscisic acid (ABA) response.</text>
</comment>
<accession>A0A061EFE1</accession>
<protein>
    <recommendedName>
        <fullName evidence="4">Ninja-family protein</fullName>
    </recommendedName>
    <alternativeName>
        <fullName evidence="4">ABI-binding protein</fullName>
    </alternativeName>
</protein>
<feature type="compositionally biased region" description="Basic and acidic residues" evidence="5">
    <location>
        <begin position="144"/>
        <end position="156"/>
    </location>
</feature>
<dbReference type="GO" id="GO:0045892">
    <property type="term" value="P:negative regulation of DNA-templated transcription"/>
    <property type="evidence" value="ECO:0000318"/>
    <property type="project" value="GO_Central"/>
</dbReference>
<evidence type="ECO:0000256" key="2">
    <source>
        <dbReference type="ARBA" id="ARBA00006081"/>
    </source>
</evidence>
<feature type="domain" description="Tify" evidence="7">
    <location>
        <begin position="313"/>
        <end position="346"/>
    </location>
</feature>
<dbReference type="eggNOG" id="ENOG502QW6K">
    <property type="taxonomic scope" value="Eukaryota"/>
</dbReference>
<dbReference type="InParanoid" id="A0A061EFE1"/>
<dbReference type="Pfam" id="PF07897">
    <property type="entry name" value="EAR"/>
    <property type="match status" value="1"/>
</dbReference>
<dbReference type="PANTHER" id="PTHR31413:SF31">
    <property type="entry name" value="NINJA-FAMILY PROTEIN AFP3"/>
    <property type="match status" value="1"/>
</dbReference>
<keyword evidence="3 4" id="KW-0539">Nucleus</keyword>
<dbReference type="Pfam" id="PF16136">
    <property type="entry name" value="NLS_NINJA_AFP"/>
    <property type="match status" value="1"/>
</dbReference>
<dbReference type="AlphaFoldDB" id="A0A061EFE1"/>
<gene>
    <name evidence="8" type="ORF">TCM_018774</name>
</gene>
<comment type="similarity">
    <text evidence="2 4">Belongs to the Ninja family.</text>
</comment>
<evidence type="ECO:0000256" key="1">
    <source>
        <dbReference type="ARBA" id="ARBA00004123"/>
    </source>
</evidence>
<dbReference type="Gramene" id="EOY03685">
    <property type="protein sequence ID" value="EOY03685"/>
    <property type="gene ID" value="TCM_018774"/>
</dbReference>
<feature type="region of interest" description="Disordered" evidence="5">
    <location>
        <begin position="115"/>
        <end position="235"/>
    </location>
</feature>
<dbReference type="FunCoup" id="A0A061EFE1">
    <property type="interactions" value="7"/>
</dbReference>
<dbReference type="HOGENOM" id="CLU_034695_0_0_1"/>
<name>A0A061EFE1_THECC</name>
<feature type="domain" description="Ethylene-responsive binding factor-associated repression" evidence="6">
    <location>
        <begin position="50"/>
        <end position="84"/>
    </location>
</feature>
<evidence type="ECO:0000256" key="5">
    <source>
        <dbReference type="SAM" id="MobiDB-lite"/>
    </source>
</evidence>
<feature type="compositionally biased region" description="Basic and acidic residues" evidence="5">
    <location>
        <begin position="121"/>
        <end position="135"/>
    </location>
</feature>
<dbReference type="InterPro" id="IPR032308">
    <property type="entry name" value="TDBD"/>
</dbReference>
<evidence type="ECO:0000313" key="9">
    <source>
        <dbReference type="Proteomes" id="UP000026915"/>
    </source>
</evidence>
<proteinExistence type="inferred from homology"/>
<dbReference type="PANTHER" id="PTHR31413">
    <property type="entry name" value="AFP HOMOLOG 2"/>
    <property type="match status" value="1"/>
</dbReference>
<dbReference type="GO" id="GO:0005634">
    <property type="term" value="C:nucleus"/>
    <property type="evidence" value="ECO:0000318"/>
    <property type="project" value="GO_Central"/>
</dbReference>